<feature type="chain" id="PRO_5015323853" description="Secreted protein" evidence="1">
    <location>
        <begin position="23"/>
        <end position="115"/>
    </location>
</feature>
<sequence length="115" mass="11805">MIRVAFAYVLAFALTITSFALADARGDNPDIGGAFEMVLCTGTGMTTITLGPDGEPVESVHLCPDGTSIFAASFALPAMDAPATRLVARTVPSQVTPLVGRDELSPSARGPPALV</sequence>
<gene>
    <name evidence="2" type="ORF">ALP8811_00188</name>
</gene>
<dbReference type="EMBL" id="OMOI01000001">
    <property type="protein sequence ID" value="SPF75203.1"/>
    <property type="molecule type" value="Genomic_DNA"/>
</dbReference>
<evidence type="ECO:0000256" key="1">
    <source>
        <dbReference type="SAM" id="SignalP"/>
    </source>
</evidence>
<dbReference type="RefSeq" id="WP_108855325.1">
    <property type="nucleotide sequence ID" value="NZ_OMOI01000001.1"/>
</dbReference>
<feature type="signal peptide" evidence="1">
    <location>
        <begin position="1"/>
        <end position="22"/>
    </location>
</feature>
<organism evidence="2 3">
    <name type="scientific">Aliiroseovarius pelagivivens</name>
    <dbReference type="NCBI Taxonomy" id="1639690"/>
    <lineage>
        <taxon>Bacteria</taxon>
        <taxon>Pseudomonadati</taxon>
        <taxon>Pseudomonadota</taxon>
        <taxon>Alphaproteobacteria</taxon>
        <taxon>Rhodobacterales</taxon>
        <taxon>Paracoccaceae</taxon>
        <taxon>Aliiroseovarius</taxon>
    </lineage>
</organism>
<dbReference type="Proteomes" id="UP000244911">
    <property type="component" value="Unassembled WGS sequence"/>
</dbReference>
<dbReference type="AlphaFoldDB" id="A0A2R8AGL9"/>
<keyword evidence="1" id="KW-0732">Signal</keyword>
<keyword evidence="3" id="KW-1185">Reference proteome</keyword>
<name>A0A2R8AGL9_9RHOB</name>
<protein>
    <recommendedName>
        <fullName evidence="4">Secreted protein</fullName>
    </recommendedName>
</protein>
<accession>A0A2R8AGL9</accession>
<evidence type="ECO:0000313" key="3">
    <source>
        <dbReference type="Proteomes" id="UP000244911"/>
    </source>
</evidence>
<reference evidence="2 3" key="1">
    <citation type="submission" date="2018-03" db="EMBL/GenBank/DDBJ databases">
        <authorList>
            <person name="Keele B.F."/>
        </authorList>
    </citation>
    <scope>NUCLEOTIDE SEQUENCE [LARGE SCALE GENOMIC DNA]</scope>
    <source>
        <strain evidence="2 3">CECT 8811</strain>
    </source>
</reference>
<evidence type="ECO:0000313" key="2">
    <source>
        <dbReference type="EMBL" id="SPF75203.1"/>
    </source>
</evidence>
<dbReference type="OrthoDB" id="7863585at2"/>
<proteinExistence type="predicted"/>
<evidence type="ECO:0008006" key="4">
    <source>
        <dbReference type="Google" id="ProtNLM"/>
    </source>
</evidence>